<gene>
    <name evidence="1" type="ORF">OEV82_09050</name>
</gene>
<proteinExistence type="predicted"/>
<accession>A0ABT2WKR9</accession>
<dbReference type="RefSeq" id="WP_263061671.1">
    <property type="nucleotide sequence ID" value="NZ_JAOUSE010000025.1"/>
</dbReference>
<reference evidence="1 2" key="1">
    <citation type="submission" date="2022-10" db="EMBL/GenBank/DDBJ databases">
        <title>Description of Fervidibacillus gen. nov. in the family Fervidibacillaceae fam. nov. with two species, Fervidibacillus albus sp. nov., and Fervidibacillus halotolerans sp. nov., isolated from tidal flat sediments.</title>
        <authorList>
            <person name="Kwon K.K."/>
            <person name="Yang S.-H."/>
        </authorList>
    </citation>
    <scope>NUCLEOTIDE SEQUENCE [LARGE SCALE GENOMIC DNA]</scope>
    <source>
        <strain evidence="1 2">DSM 23332</strain>
    </source>
</reference>
<dbReference type="EMBL" id="JAOUSE010000025">
    <property type="protein sequence ID" value="MCU9594602.1"/>
    <property type="molecule type" value="Genomic_DNA"/>
</dbReference>
<dbReference type="Proteomes" id="UP001208656">
    <property type="component" value="Unassembled WGS sequence"/>
</dbReference>
<comment type="caution">
    <text evidence="1">The sequence shown here is derived from an EMBL/GenBank/DDBJ whole genome shotgun (WGS) entry which is preliminary data.</text>
</comment>
<evidence type="ECO:0000313" key="2">
    <source>
        <dbReference type="Proteomes" id="UP001208656"/>
    </source>
</evidence>
<name>A0ABT2WKR9_9BACI</name>
<organism evidence="1 2">
    <name type="scientific">Pallidibacillus thermolactis</name>
    <dbReference type="NCBI Taxonomy" id="251051"/>
    <lineage>
        <taxon>Bacteria</taxon>
        <taxon>Bacillati</taxon>
        <taxon>Bacillota</taxon>
        <taxon>Bacilli</taxon>
        <taxon>Bacillales</taxon>
        <taxon>Bacillaceae</taxon>
        <taxon>Pallidibacillus</taxon>
    </lineage>
</organism>
<sequence>MPNIDVFQLKEGTEVHLTNGEVFILDNSMSMQKSCTYQDIYNYIEDGILLSIKEQKEVS</sequence>
<keyword evidence="2" id="KW-1185">Reference proteome</keyword>
<protein>
    <submittedName>
        <fullName evidence="1">Uncharacterized protein</fullName>
    </submittedName>
</protein>
<evidence type="ECO:0000313" key="1">
    <source>
        <dbReference type="EMBL" id="MCU9594602.1"/>
    </source>
</evidence>